<keyword evidence="3" id="KW-1185">Reference proteome</keyword>
<dbReference type="Proteomes" id="UP001138989">
    <property type="component" value="Unassembled WGS sequence"/>
</dbReference>
<feature type="coiled-coil region" evidence="1">
    <location>
        <begin position="18"/>
        <end position="45"/>
    </location>
</feature>
<proteinExistence type="predicted"/>
<accession>A0A9X1N617</accession>
<organism evidence="2 3">
    <name type="scientific">Stutzerimonas kunmingensis</name>
    <dbReference type="NCBI Taxonomy" id="1211807"/>
    <lineage>
        <taxon>Bacteria</taxon>
        <taxon>Pseudomonadati</taxon>
        <taxon>Pseudomonadota</taxon>
        <taxon>Gammaproteobacteria</taxon>
        <taxon>Pseudomonadales</taxon>
        <taxon>Pseudomonadaceae</taxon>
        <taxon>Stutzerimonas</taxon>
    </lineage>
</organism>
<reference evidence="2" key="1">
    <citation type="submission" date="2021-08" db="EMBL/GenBank/DDBJ databases">
        <title>Isolation and characterization of neutrophilic mixotrophic iron-oxidizing bacteria from deep-sea hydrothermal vents.</title>
        <authorList>
            <person name="He Y."/>
        </authorList>
    </citation>
    <scope>NUCLEOTIDE SEQUENCE</scope>
    <source>
        <strain evidence="2">IOP_13</strain>
    </source>
</reference>
<name>A0A9X1N617_9GAMM</name>
<evidence type="ECO:0000313" key="3">
    <source>
        <dbReference type="Proteomes" id="UP001138989"/>
    </source>
</evidence>
<dbReference type="EMBL" id="JAINWF010000010">
    <property type="protein sequence ID" value="MCD1609553.1"/>
    <property type="molecule type" value="Genomic_DNA"/>
</dbReference>
<evidence type="ECO:0000256" key="1">
    <source>
        <dbReference type="SAM" id="Coils"/>
    </source>
</evidence>
<dbReference type="AlphaFoldDB" id="A0A9X1N617"/>
<dbReference type="RefSeq" id="WP_146032443.1">
    <property type="nucleotide sequence ID" value="NZ_JAINWF010000010.1"/>
</dbReference>
<sequence>MILQKKAGFDSYSKYKIYEDAKQRLVESKRELAGLRESISEIESKIESMRPLIEPVEEAIRGGKSVLLTNRYISMVPVIVKVGDGEEVGFTRSLAFNSEVKNTSSITFDSLYLDADIYIDGQNSPFQTRQFVSVSPDEGFKPGESRKVKVLVSGSTGFGKDFFSTTAWKEAKSVQLILSPSRYKDSKGREGHMGEYSDAFSFRNKKKGEPIIWYEYRKLFDVKQVKIERKDKLESQIARDESVVGAGTAGMPAI</sequence>
<evidence type="ECO:0000313" key="2">
    <source>
        <dbReference type="EMBL" id="MCD1609553.1"/>
    </source>
</evidence>
<keyword evidence="1" id="KW-0175">Coiled coil</keyword>
<comment type="caution">
    <text evidence="2">The sequence shown here is derived from an EMBL/GenBank/DDBJ whole genome shotgun (WGS) entry which is preliminary data.</text>
</comment>
<gene>
    <name evidence="2" type="ORF">K7H17_16970</name>
</gene>
<protein>
    <submittedName>
        <fullName evidence="2">Uncharacterized protein</fullName>
    </submittedName>
</protein>